<dbReference type="Proteomes" id="UP000246132">
    <property type="component" value="Unassembled WGS sequence"/>
</dbReference>
<dbReference type="OrthoDB" id="9794018at2"/>
<dbReference type="GO" id="GO:0004604">
    <property type="term" value="F:phosphoadenylyl-sulfate reductase (thioredoxin) activity"/>
    <property type="evidence" value="ECO:0007669"/>
    <property type="project" value="UniProtKB-UniRule"/>
</dbReference>
<evidence type="ECO:0000256" key="2">
    <source>
        <dbReference type="ARBA" id="ARBA00023002"/>
    </source>
</evidence>
<protein>
    <recommendedName>
        <fullName evidence="4">Adenosine 5'-phosphosulfate reductase</fullName>
        <shortName evidence="4">APS reductase</shortName>
        <ecNumber evidence="4">1.8.4.10</ecNumber>
    </recommendedName>
    <alternativeName>
        <fullName evidence="4">5'-adenylylsulfate reductase</fullName>
    </alternativeName>
    <alternativeName>
        <fullName evidence="4">Thioredoxin-dependent 5'-adenylylsulfate reductase</fullName>
    </alternativeName>
</protein>
<dbReference type="InterPro" id="IPR014729">
    <property type="entry name" value="Rossmann-like_a/b/a_fold"/>
</dbReference>
<comment type="catalytic activity">
    <reaction evidence="4">
        <text>[thioredoxin]-disulfide + sulfite + AMP + 2 H(+) = adenosine 5'-phosphosulfate + [thioredoxin]-dithiol</text>
        <dbReference type="Rhea" id="RHEA:21976"/>
        <dbReference type="Rhea" id="RHEA-COMP:10698"/>
        <dbReference type="Rhea" id="RHEA-COMP:10700"/>
        <dbReference type="ChEBI" id="CHEBI:15378"/>
        <dbReference type="ChEBI" id="CHEBI:17359"/>
        <dbReference type="ChEBI" id="CHEBI:29950"/>
        <dbReference type="ChEBI" id="CHEBI:50058"/>
        <dbReference type="ChEBI" id="CHEBI:58243"/>
        <dbReference type="ChEBI" id="CHEBI:456215"/>
        <dbReference type="EC" id="1.8.4.10"/>
    </reaction>
</comment>
<evidence type="ECO:0000256" key="1">
    <source>
        <dbReference type="ARBA" id="ARBA00009732"/>
    </source>
</evidence>
<gene>
    <name evidence="4" type="primary">cysH</name>
    <name evidence="6" type="ORF">DEM25_008945</name>
</gene>
<comment type="similarity">
    <text evidence="1 4">Belongs to the PAPS reductase family. CysH subfamily.</text>
</comment>
<dbReference type="InterPro" id="IPR002500">
    <property type="entry name" value="PAPS_reduct_dom"/>
</dbReference>
<dbReference type="HAMAP" id="MF_00063">
    <property type="entry name" value="CysH"/>
    <property type="match status" value="1"/>
</dbReference>
<dbReference type="AlphaFoldDB" id="A0A3A8ABS5"/>
<accession>A0A3A8ABS5</accession>
<comment type="function">
    <text evidence="4">Catalyzes the formation of sulfite from adenosine 5'-phosphosulfate (APS) using thioredoxin as an electron donor.</text>
</comment>
<dbReference type="GO" id="GO:0046872">
    <property type="term" value="F:metal ion binding"/>
    <property type="evidence" value="ECO:0007669"/>
    <property type="project" value="UniProtKB-KW"/>
</dbReference>
<evidence type="ECO:0000259" key="5">
    <source>
        <dbReference type="Pfam" id="PF01507"/>
    </source>
</evidence>
<organism evidence="6 7">
    <name type="scientific">Oceaniradius stylonematis</name>
    <dbReference type="NCBI Taxonomy" id="2184161"/>
    <lineage>
        <taxon>Bacteria</taxon>
        <taxon>Pseudomonadati</taxon>
        <taxon>Pseudomonadota</taxon>
        <taxon>Alphaproteobacteria</taxon>
        <taxon>Hyphomicrobiales</taxon>
        <taxon>Ahrensiaceae</taxon>
        <taxon>Oceaniradius</taxon>
    </lineage>
</organism>
<dbReference type="NCBIfam" id="NF002537">
    <property type="entry name" value="PRK02090.1"/>
    <property type="match status" value="1"/>
</dbReference>
<dbReference type="Pfam" id="PF01507">
    <property type="entry name" value="PAPS_reduct"/>
    <property type="match status" value="1"/>
</dbReference>
<evidence type="ECO:0000313" key="6">
    <source>
        <dbReference type="EMBL" id="RKF06778.1"/>
    </source>
</evidence>
<feature type="active site" description="Nucleophile; cysteine thiosulfonate intermediate" evidence="4">
    <location>
        <position position="222"/>
    </location>
</feature>
<keyword evidence="4" id="KW-0479">Metal-binding</keyword>
<comment type="cofactor">
    <cofactor evidence="4">
        <name>[4Fe-4S] cluster</name>
        <dbReference type="ChEBI" id="CHEBI:49883"/>
    </cofactor>
    <text evidence="4">Binds 1 [4Fe-4S] cluster per subunit.</text>
</comment>
<keyword evidence="4" id="KW-0408">Iron</keyword>
<dbReference type="GO" id="GO:0043866">
    <property type="term" value="F:adenylyl-sulfate reductase (thioredoxin) activity"/>
    <property type="evidence" value="ECO:0007669"/>
    <property type="project" value="UniProtKB-EC"/>
</dbReference>
<feature type="domain" description="Phosphoadenosine phosphosulphate reductase" evidence="5">
    <location>
        <begin position="34"/>
        <end position="202"/>
    </location>
</feature>
<keyword evidence="2 4" id="KW-0560">Oxidoreductase</keyword>
<reference evidence="6 7" key="1">
    <citation type="journal article" date="2018" name="Int. J. Syst. Bacteriol.">
        <title>Oceaniradius stylonemae gen. nov., sp. nov., isolated from a red alga, Stylonema cornu-cervi.</title>
        <authorList>
            <person name="Jeong S."/>
        </authorList>
    </citation>
    <scope>NUCLEOTIDE SEQUENCE [LARGE SCALE GENOMIC DNA]</scope>
    <source>
        <strain evidence="6 7">StC1</strain>
    </source>
</reference>
<dbReference type="EC" id="1.8.4.10" evidence="4"/>
<dbReference type="Gene3D" id="3.40.50.620">
    <property type="entry name" value="HUPs"/>
    <property type="match status" value="1"/>
</dbReference>
<comment type="subcellular location">
    <subcellularLocation>
        <location evidence="4">Cytoplasm</location>
    </subcellularLocation>
</comment>
<keyword evidence="7" id="KW-1185">Reference proteome</keyword>
<feature type="binding site" evidence="4">
    <location>
        <position position="196"/>
    </location>
    <ligand>
        <name>[4Fe-4S] cluster</name>
        <dbReference type="ChEBI" id="CHEBI:49883"/>
    </ligand>
</feature>
<comment type="pathway">
    <text evidence="3 4">Sulfur metabolism; hydrogen sulfide biosynthesis; sulfite from sulfate.</text>
</comment>
<dbReference type="InterPro" id="IPR004511">
    <property type="entry name" value="PAPS/APS_Rdtase"/>
</dbReference>
<dbReference type="GO" id="GO:0051539">
    <property type="term" value="F:4 iron, 4 sulfur cluster binding"/>
    <property type="evidence" value="ECO:0007669"/>
    <property type="project" value="UniProtKB-UniRule"/>
</dbReference>
<evidence type="ECO:0000313" key="7">
    <source>
        <dbReference type="Proteomes" id="UP000246132"/>
    </source>
</evidence>
<feature type="binding site" evidence="4">
    <location>
        <position position="115"/>
    </location>
    <ligand>
        <name>[4Fe-4S] cluster</name>
        <dbReference type="ChEBI" id="CHEBI:49883"/>
    </ligand>
</feature>
<comment type="caution">
    <text evidence="6">The sequence shown here is derived from an EMBL/GenBank/DDBJ whole genome shotgun (WGS) entry which is preliminary data.</text>
</comment>
<dbReference type="PANTHER" id="PTHR46509">
    <property type="entry name" value="PHOSPHOADENOSINE PHOSPHOSULFATE REDUCTASE"/>
    <property type="match status" value="1"/>
</dbReference>
<dbReference type="GO" id="GO:0005737">
    <property type="term" value="C:cytoplasm"/>
    <property type="evidence" value="ECO:0007669"/>
    <property type="project" value="UniProtKB-SubCell"/>
</dbReference>
<keyword evidence="4" id="KW-0963">Cytoplasm</keyword>
<dbReference type="RefSeq" id="WP_109766669.1">
    <property type="nucleotide sequence ID" value="NZ_QFWV02000005.1"/>
</dbReference>
<evidence type="ECO:0000256" key="3">
    <source>
        <dbReference type="ARBA" id="ARBA00024327"/>
    </source>
</evidence>
<dbReference type="GO" id="GO:0019379">
    <property type="term" value="P:sulfate assimilation, phosphoadenylyl sulfate reduction by phosphoadenylyl-sulfate reductase (thioredoxin)"/>
    <property type="evidence" value="ECO:0007669"/>
    <property type="project" value="UniProtKB-UniRule"/>
</dbReference>
<feature type="binding site" evidence="4">
    <location>
        <position position="199"/>
    </location>
    <ligand>
        <name>[4Fe-4S] cluster</name>
        <dbReference type="ChEBI" id="CHEBI:49883"/>
    </ligand>
</feature>
<dbReference type="EMBL" id="QFWV02000005">
    <property type="protein sequence ID" value="RKF06778.1"/>
    <property type="molecule type" value="Genomic_DNA"/>
</dbReference>
<name>A0A3A8ABS5_9HYPH</name>
<dbReference type="PANTHER" id="PTHR46509:SF1">
    <property type="entry name" value="PHOSPHOADENOSINE PHOSPHOSULFATE REDUCTASE"/>
    <property type="match status" value="1"/>
</dbReference>
<sequence>MTTDATAPAPSDTQGATLDLLREALIDRRFGDVAAVSSFGAESAVLLHLIASVDRTAPVLFIDTGMLFAETLAYRDELASRLGLTDVRTIRPAREAVRGTDIWGRLHLTDPDACCDLRKTQVLDAALEGFDGWITGRKRHQALTRSDIEPVEQAANGKTKLNPLALWSPDDLAAYAEAFDLPPHPLVGQGYPSIGCAVCTSPVRPGEDARAGRWRGRDKTECGIHIVDGAIVRLAPSHA</sequence>
<keyword evidence="4" id="KW-0411">Iron-sulfur</keyword>
<proteinExistence type="inferred from homology"/>
<evidence type="ECO:0000256" key="4">
    <source>
        <dbReference type="HAMAP-Rule" id="MF_00063"/>
    </source>
</evidence>
<feature type="binding site" evidence="4">
    <location>
        <position position="114"/>
    </location>
    <ligand>
        <name>[4Fe-4S] cluster</name>
        <dbReference type="ChEBI" id="CHEBI:49883"/>
    </ligand>
</feature>
<dbReference type="SUPFAM" id="SSF52402">
    <property type="entry name" value="Adenine nucleotide alpha hydrolases-like"/>
    <property type="match status" value="1"/>
</dbReference>
<dbReference type="PIRSF" id="PIRSF000857">
    <property type="entry name" value="PAPS_reductase"/>
    <property type="match status" value="1"/>
</dbReference>
<dbReference type="GO" id="GO:0070814">
    <property type="term" value="P:hydrogen sulfide biosynthetic process"/>
    <property type="evidence" value="ECO:0007669"/>
    <property type="project" value="UniProtKB-UniRule"/>
</dbReference>